<evidence type="ECO:0000256" key="1">
    <source>
        <dbReference type="ARBA" id="ARBA00023118"/>
    </source>
</evidence>
<sequence length="688" mass="76411">MSDQLRFRQAATTFTERGGPPREVPLRAPYSMVPTGDRVLLAPCEPRHDRPVDTAISGHLAYRLTSETPVLVGGAGDANDTPARTPDGSWIIPGSSIRGMIRAVLECVAFARLNFVDDCAAATRDFKDPTWTSEVAPNQHMRLGGGWLFITPEGFKLVAASDVQRVHFNDVLTWVGGMAEADWHNANMHERLTRLLGTGRYGIVDATVFGHPNRRAQCVVAGQTASEDQVDQLNRVPPKHRKQHEHLFFWPNDLPSNIYPINQRLVERFVLAQHRDSNVHIGDPGANFTALTQSGRASEFAENWDSWRKGQKGRIPAFDEQLARPNAFSIPVFWHNPKDPRKAKQSEPSRNVVILSLTPFLRYTYGNGLKEIIARYPQVDGTAYDLAQAIFGWAPQHGAASNPHSRNPQERSLKSRVRFGFATSEQGDEQLEAQTRRWAATQPRASFWPYYLKPRGAAKHPVDYNNPAAVVAGRKRYPARNQAMRLPRVHANAANAQTQGREDRMETTLRFLKAGTVFEGEIRVHNLTEIEMGALLWALTFGSPQEDIGHRHMLGRARPWGFGQLKLEIKGDETSLERVVSGERASFATCIEAFENWLRESLDVGHVDEIETLRRLRGIAHAPTGAQLLDRLKFPAIGNTDDAEAILKGHTGVKAAAKQRGLQGKPAPDRAGEPDFVGLPGYPGASDG</sequence>
<dbReference type="RefSeq" id="WP_285674657.1">
    <property type="nucleotide sequence ID" value="NZ_BSYI01000061.1"/>
</dbReference>
<dbReference type="EMBL" id="BSYI01000061">
    <property type="protein sequence ID" value="GMG85348.1"/>
    <property type="molecule type" value="Genomic_DNA"/>
</dbReference>
<dbReference type="Proteomes" id="UP001239909">
    <property type="component" value="Unassembled WGS sequence"/>
</dbReference>
<feature type="region of interest" description="Disordered" evidence="2">
    <location>
        <begin position="1"/>
        <end position="23"/>
    </location>
</feature>
<feature type="region of interest" description="Disordered" evidence="2">
    <location>
        <begin position="657"/>
        <end position="688"/>
    </location>
</feature>
<protein>
    <submittedName>
        <fullName evidence="4">TIGR03986 family CRISPR-associated RAMP protein</fullName>
    </submittedName>
</protein>
<evidence type="ECO:0000313" key="4">
    <source>
        <dbReference type="EMBL" id="GMG85348.1"/>
    </source>
</evidence>
<proteinExistence type="predicted"/>
<feature type="domain" description="CRISPR type III-associated protein" evidence="3">
    <location>
        <begin position="64"/>
        <end position="114"/>
    </location>
</feature>
<accession>A0ABQ6LTG3</accession>
<dbReference type="NCBIfam" id="TIGR03986">
    <property type="entry name" value="TIGR03986 family CRISPR-associated RAMP protein"/>
    <property type="match status" value="1"/>
</dbReference>
<dbReference type="CDD" id="cd09726">
    <property type="entry name" value="RAMP_I_III"/>
    <property type="match status" value="1"/>
</dbReference>
<evidence type="ECO:0000259" key="3">
    <source>
        <dbReference type="Pfam" id="PF03787"/>
    </source>
</evidence>
<gene>
    <name evidence="4" type="ORF">LNKW23_45680</name>
</gene>
<reference evidence="4 5" key="1">
    <citation type="submission" date="2023-04" db="EMBL/GenBank/DDBJ databases">
        <title>Marinoamorphus aggregata gen. nov., sp. Nov., isolate from tissue of brittle star Ophioplocus japonicus.</title>
        <authorList>
            <person name="Kawano K."/>
            <person name="Sawayama S."/>
            <person name="Nakagawa S."/>
        </authorList>
    </citation>
    <scope>NUCLEOTIDE SEQUENCE [LARGE SCALE GENOMIC DNA]</scope>
    <source>
        <strain evidence="4 5">NKW23</strain>
    </source>
</reference>
<dbReference type="InterPro" id="IPR005537">
    <property type="entry name" value="RAMP_III_fam"/>
</dbReference>
<keyword evidence="5" id="KW-1185">Reference proteome</keyword>
<evidence type="ECO:0000313" key="5">
    <source>
        <dbReference type="Proteomes" id="UP001239909"/>
    </source>
</evidence>
<dbReference type="InterPro" id="IPR023825">
    <property type="entry name" value="CRISPR-assoc_RAMP_BGP1436"/>
</dbReference>
<dbReference type="Pfam" id="PF03787">
    <property type="entry name" value="RAMPs"/>
    <property type="match status" value="1"/>
</dbReference>
<evidence type="ECO:0000256" key="2">
    <source>
        <dbReference type="SAM" id="MobiDB-lite"/>
    </source>
</evidence>
<comment type="caution">
    <text evidence="4">The sequence shown here is derived from an EMBL/GenBank/DDBJ whole genome shotgun (WGS) entry which is preliminary data.</text>
</comment>
<organism evidence="4 5">
    <name type="scientific">Paralimibaculum aggregatum</name>
    <dbReference type="NCBI Taxonomy" id="3036245"/>
    <lineage>
        <taxon>Bacteria</taxon>
        <taxon>Pseudomonadati</taxon>
        <taxon>Pseudomonadota</taxon>
        <taxon>Alphaproteobacteria</taxon>
        <taxon>Rhodobacterales</taxon>
        <taxon>Paracoccaceae</taxon>
        <taxon>Paralimibaculum</taxon>
    </lineage>
</organism>
<name>A0ABQ6LTG3_9RHOB</name>
<keyword evidence="1" id="KW-0051">Antiviral defense</keyword>